<sequence length="186" mass="21446">MANYHFVYKDMEEASTQWDDIQRKLGNLPPKPPAFKPPSFKPAEDEDPKHKGKARHRECDYHQQLRLSVKCAPSTRKESVLMEANADMNMLKSKRSKRKSAFQKLGTEFSLAAFAFLGLSLKSTIHGSQLQSNFSNLIHKIEFPIQFSVVNYRFPDLYVAVCYVSMKMKECQTEADWRGRGNFGFK</sequence>
<reference evidence="2 3" key="2">
    <citation type="submission" date="2020-07" db="EMBL/GenBank/DDBJ databases">
        <title>Genome assembly of wild tea tree DASZ reveals pedigree and selection history of tea varieties.</title>
        <authorList>
            <person name="Zhang W."/>
        </authorList>
    </citation>
    <scope>NUCLEOTIDE SEQUENCE [LARGE SCALE GENOMIC DNA]</scope>
    <source>
        <strain evidence="3">cv. G240</strain>
        <tissue evidence="2">Leaf</tissue>
    </source>
</reference>
<dbReference type="EMBL" id="JACBKZ010000005">
    <property type="protein sequence ID" value="KAF5949274.1"/>
    <property type="molecule type" value="Genomic_DNA"/>
</dbReference>
<feature type="compositionally biased region" description="Pro residues" evidence="1">
    <location>
        <begin position="29"/>
        <end position="40"/>
    </location>
</feature>
<gene>
    <name evidence="2" type="ORF">HYC85_011267</name>
</gene>
<dbReference type="AlphaFoldDB" id="A0A7J7HBM4"/>
<protein>
    <submittedName>
        <fullName evidence="2">Uncharacterized protein</fullName>
    </submittedName>
</protein>
<name>A0A7J7HBM4_CAMSI</name>
<evidence type="ECO:0000256" key="1">
    <source>
        <dbReference type="SAM" id="MobiDB-lite"/>
    </source>
</evidence>
<evidence type="ECO:0000313" key="2">
    <source>
        <dbReference type="EMBL" id="KAF5949274.1"/>
    </source>
</evidence>
<reference evidence="3" key="1">
    <citation type="journal article" date="2020" name="Nat. Commun.">
        <title>Genome assembly of wild tea tree DASZ reveals pedigree and selection history of tea varieties.</title>
        <authorList>
            <person name="Zhang W."/>
            <person name="Zhang Y."/>
            <person name="Qiu H."/>
            <person name="Guo Y."/>
            <person name="Wan H."/>
            <person name="Zhang X."/>
            <person name="Scossa F."/>
            <person name="Alseekh S."/>
            <person name="Zhang Q."/>
            <person name="Wang P."/>
            <person name="Xu L."/>
            <person name="Schmidt M.H."/>
            <person name="Jia X."/>
            <person name="Li D."/>
            <person name="Zhu A."/>
            <person name="Guo F."/>
            <person name="Chen W."/>
            <person name="Ni D."/>
            <person name="Usadel B."/>
            <person name="Fernie A.R."/>
            <person name="Wen W."/>
        </authorList>
    </citation>
    <scope>NUCLEOTIDE SEQUENCE [LARGE SCALE GENOMIC DNA]</scope>
    <source>
        <strain evidence="3">cv. G240</strain>
    </source>
</reference>
<organism evidence="2 3">
    <name type="scientific">Camellia sinensis</name>
    <name type="common">Tea plant</name>
    <name type="synonym">Thea sinensis</name>
    <dbReference type="NCBI Taxonomy" id="4442"/>
    <lineage>
        <taxon>Eukaryota</taxon>
        <taxon>Viridiplantae</taxon>
        <taxon>Streptophyta</taxon>
        <taxon>Embryophyta</taxon>
        <taxon>Tracheophyta</taxon>
        <taxon>Spermatophyta</taxon>
        <taxon>Magnoliopsida</taxon>
        <taxon>eudicotyledons</taxon>
        <taxon>Gunneridae</taxon>
        <taxon>Pentapetalae</taxon>
        <taxon>asterids</taxon>
        <taxon>Ericales</taxon>
        <taxon>Theaceae</taxon>
        <taxon>Camellia</taxon>
    </lineage>
</organism>
<comment type="caution">
    <text evidence="2">The sequence shown here is derived from an EMBL/GenBank/DDBJ whole genome shotgun (WGS) entry which is preliminary data.</text>
</comment>
<proteinExistence type="predicted"/>
<evidence type="ECO:0000313" key="3">
    <source>
        <dbReference type="Proteomes" id="UP000593564"/>
    </source>
</evidence>
<keyword evidence="3" id="KW-1185">Reference proteome</keyword>
<feature type="region of interest" description="Disordered" evidence="1">
    <location>
        <begin position="21"/>
        <end position="57"/>
    </location>
</feature>
<accession>A0A7J7HBM4</accession>
<dbReference type="Proteomes" id="UP000593564">
    <property type="component" value="Unassembled WGS sequence"/>
</dbReference>